<protein>
    <submittedName>
        <fullName evidence="2">Alpha/beta hydrolase</fullName>
    </submittedName>
</protein>
<dbReference type="Gene3D" id="3.40.50.1820">
    <property type="entry name" value="alpha/beta hydrolase"/>
    <property type="match status" value="1"/>
</dbReference>
<accession>A0A0A0JP89</accession>
<reference evidence="2 3" key="1">
    <citation type="submission" date="2013-08" db="EMBL/GenBank/DDBJ databases">
        <title>The genome sequence of Knoellia subterranea.</title>
        <authorList>
            <person name="Zhu W."/>
            <person name="Wang G."/>
        </authorList>
    </citation>
    <scope>NUCLEOTIDE SEQUENCE [LARGE SCALE GENOMIC DNA]</scope>
    <source>
        <strain evidence="2 3">KCTC 19937</strain>
    </source>
</reference>
<proteinExistence type="predicted"/>
<dbReference type="OrthoDB" id="63962at2"/>
<sequence length="308" mass="32147">MNVVPAYTVEVPDGTIAVHDLIPGAASADVPVVLAVHGITANGLAWQALADELVRRHGTGTIRLLAPDLRGRASSRGVPGPYGLATHAQDVLAVASAFGGRPLLIGHSMGAFVAALAAAEEPERYRSLLLVDGGLGFPAPAGAIDDALAAVIGPAMARLSMVFDSPADHLAFWRRHPAVGPLLAGQSGAILRRYLDHDLVQSADGWRSSCVLDAVRADGRDVLADPDTLSAASRAVGAEMDVELLWAERGLMDEPQGLYDEERLAALDLPGDVRVTAVPDTNHYSVILDPAPVAVLADAIDRQLAATR</sequence>
<evidence type="ECO:0000313" key="3">
    <source>
        <dbReference type="Proteomes" id="UP000030011"/>
    </source>
</evidence>
<keyword evidence="3" id="KW-1185">Reference proteome</keyword>
<dbReference type="AlphaFoldDB" id="A0A0A0JP89"/>
<dbReference type="GO" id="GO:0016020">
    <property type="term" value="C:membrane"/>
    <property type="evidence" value="ECO:0007669"/>
    <property type="project" value="TreeGrafter"/>
</dbReference>
<dbReference type="InterPro" id="IPR000073">
    <property type="entry name" value="AB_hydrolase_1"/>
</dbReference>
<dbReference type="STRING" id="1385521.N803_07310"/>
<dbReference type="SUPFAM" id="SSF53474">
    <property type="entry name" value="alpha/beta-Hydrolases"/>
    <property type="match status" value="1"/>
</dbReference>
<dbReference type="Pfam" id="PF00561">
    <property type="entry name" value="Abhydrolase_1"/>
    <property type="match status" value="1"/>
</dbReference>
<organism evidence="2 3">
    <name type="scientific">Knoellia subterranea KCTC 19937</name>
    <dbReference type="NCBI Taxonomy" id="1385521"/>
    <lineage>
        <taxon>Bacteria</taxon>
        <taxon>Bacillati</taxon>
        <taxon>Actinomycetota</taxon>
        <taxon>Actinomycetes</taxon>
        <taxon>Micrococcales</taxon>
        <taxon>Intrasporangiaceae</taxon>
        <taxon>Knoellia</taxon>
    </lineage>
</organism>
<dbReference type="PANTHER" id="PTHR43798:SF33">
    <property type="entry name" value="HYDROLASE, PUTATIVE (AFU_ORTHOLOGUE AFUA_2G14860)-RELATED"/>
    <property type="match status" value="1"/>
</dbReference>
<name>A0A0A0JP89_9MICO</name>
<feature type="domain" description="AB hydrolase-1" evidence="1">
    <location>
        <begin position="31"/>
        <end position="288"/>
    </location>
</feature>
<dbReference type="InterPro" id="IPR050266">
    <property type="entry name" value="AB_hydrolase_sf"/>
</dbReference>
<dbReference type="Proteomes" id="UP000030011">
    <property type="component" value="Unassembled WGS sequence"/>
</dbReference>
<dbReference type="eggNOG" id="COG2267">
    <property type="taxonomic scope" value="Bacteria"/>
</dbReference>
<gene>
    <name evidence="2" type="ORF">N803_07310</name>
</gene>
<dbReference type="InterPro" id="IPR029058">
    <property type="entry name" value="AB_hydrolase_fold"/>
</dbReference>
<evidence type="ECO:0000313" key="2">
    <source>
        <dbReference type="EMBL" id="KGN38544.1"/>
    </source>
</evidence>
<dbReference type="GO" id="GO:0016787">
    <property type="term" value="F:hydrolase activity"/>
    <property type="evidence" value="ECO:0007669"/>
    <property type="project" value="UniProtKB-KW"/>
</dbReference>
<dbReference type="RefSeq" id="WP_035902927.1">
    <property type="nucleotide sequence ID" value="NZ_AVPK01000002.1"/>
</dbReference>
<keyword evidence="2" id="KW-0378">Hydrolase</keyword>
<dbReference type="PANTHER" id="PTHR43798">
    <property type="entry name" value="MONOACYLGLYCEROL LIPASE"/>
    <property type="match status" value="1"/>
</dbReference>
<comment type="caution">
    <text evidence="2">The sequence shown here is derived from an EMBL/GenBank/DDBJ whole genome shotgun (WGS) entry which is preliminary data.</text>
</comment>
<evidence type="ECO:0000259" key="1">
    <source>
        <dbReference type="Pfam" id="PF00561"/>
    </source>
</evidence>
<dbReference type="EMBL" id="AVPK01000002">
    <property type="protein sequence ID" value="KGN38544.1"/>
    <property type="molecule type" value="Genomic_DNA"/>
</dbReference>